<accession>A0A330LY60</accession>
<dbReference type="Gene3D" id="3.40.190.10">
    <property type="entry name" value="Periplasmic binding protein-like II"/>
    <property type="match status" value="1"/>
</dbReference>
<proteinExistence type="predicted"/>
<evidence type="ECO:0000313" key="2">
    <source>
        <dbReference type="Proteomes" id="UP000250123"/>
    </source>
</evidence>
<sequence>MIELLTPKEFNPSECQQKFTIAATDYAMQALVPFVLPEIYSKAPNIRLEVIPVQHREFQRWCEGPG</sequence>
<organism evidence="1 2">
    <name type="scientific">Shewanella benthica</name>
    <dbReference type="NCBI Taxonomy" id="43661"/>
    <lineage>
        <taxon>Bacteria</taxon>
        <taxon>Pseudomonadati</taxon>
        <taxon>Pseudomonadota</taxon>
        <taxon>Gammaproteobacteria</taxon>
        <taxon>Alteromonadales</taxon>
        <taxon>Shewanellaceae</taxon>
        <taxon>Shewanella</taxon>
    </lineage>
</organism>
<gene>
    <name evidence="1" type="ORF">SHEWBE_0828</name>
</gene>
<evidence type="ECO:0000313" key="1">
    <source>
        <dbReference type="EMBL" id="SQH74805.1"/>
    </source>
</evidence>
<name>A0A330LY60_9GAMM</name>
<dbReference type="SUPFAM" id="SSF53850">
    <property type="entry name" value="Periplasmic binding protein-like II"/>
    <property type="match status" value="1"/>
</dbReference>
<dbReference type="KEGG" id="sbk:SHEWBE_0828"/>
<dbReference type="EMBL" id="LS483452">
    <property type="protein sequence ID" value="SQH74805.1"/>
    <property type="molecule type" value="Genomic_DNA"/>
</dbReference>
<reference evidence="2" key="1">
    <citation type="submission" date="2018-06" db="EMBL/GenBank/DDBJ databases">
        <authorList>
            <person name="Cea G.-C."/>
            <person name="William W."/>
        </authorList>
    </citation>
    <scope>NUCLEOTIDE SEQUENCE [LARGE SCALE GENOMIC DNA]</scope>
    <source>
        <strain evidence="2">DB21MT-2</strain>
    </source>
</reference>
<protein>
    <submittedName>
        <fullName evidence="1">Putative transcriptional regulator, LysR family protein</fullName>
    </submittedName>
</protein>
<dbReference type="AlphaFoldDB" id="A0A330LY60"/>
<dbReference type="Proteomes" id="UP000250123">
    <property type="component" value="Chromosome SHEWBE"/>
</dbReference>
<dbReference type="RefSeq" id="WP_231926405.1">
    <property type="nucleotide sequence ID" value="NZ_LS483452.1"/>
</dbReference>